<name>B8MTT3_TALSN</name>
<proteinExistence type="predicted"/>
<sequence length="120" mass="13592">MLSNIATKYKLNSPEDWDDWQNELLNRARANDLLPILQGTERPIKKPVRPKIQDYLPESQNTTQNRVGAAQGTRQNSAQSTQTTATEDITDDRTEQRARNDFNLLSGRFSVETSTKSLNG</sequence>
<feature type="compositionally biased region" description="Basic and acidic residues" evidence="1">
    <location>
        <begin position="91"/>
        <end position="100"/>
    </location>
</feature>
<dbReference type="HOGENOM" id="CLU_2185711_0_0_1"/>
<accession>B8MTT3</accession>
<evidence type="ECO:0000313" key="2">
    <source>
        <dbReference type="EMBL" id="EED12568.1"/>
    </source>
</evidence>
<evidence type="ECO:0000313" key="3">
    <source>
        <dbReference type="Proteomes" id="UP000001745"/>
    </source>
</evidence>
<dbReference type="RefSeq" id="XP_002488222.1">
    <property type="nucleotide sequence ID" value="XM_002488177.1"/>
</dbReference>
<dbReference type="AlphaFoldDB" id="B8MTT3"/>
<dbReference type="InParanoid" id="B8MTT3"/>
<feature type="compositionally biased region" description="Polar residues" evidence="1">
    <location>
        <begin position="58"/>
        <end position="76"/>
    </location>
</feature>
<evidence type="ECO:0000256" key="1">
    <source>
        <dbReference type="SAM" id="MobiDB-lite"/>
    </source>
</evidence>
<protein>
    <submittedName>
        <fullName evidence="2">Uncharacterized protein</fullName>
    </submittedName>
</protein>
<dbReference type="VEuPathDB" id="FungiDB:TSTA_005980"/>
<organism evidence="2 3">
    <name type="scientific">Talaromyces stipitatus (strain ATCC 10500 / CBS 375.48 / QM 6759 / NRRL 1006)</name>
    <name type="common">Penicillium stipitatum</name>
    <dbReference type="NCBI Taxonomy" id="441959"/>
    <lineage>
        <taxon>Eukaryota</taxon>
        <taxon>Fungi</taxon>
        <taxon>Dikarya</taxon>
        <taxon>Ascomycota</taxon>
        <taxon>Pezizomycotina</taxon>
        <taxon>Eurotiomycetes</taxon>
        <taxon>Eurotiomycetidae</taxon>
        <taxon>Eurotiales</taxon>
        <taxon>Trichocomaceae</taxon>
        <taxon>Talaromyces</taxon>
        <taxon>Talaromyces sect. Talaromyces</taxon>
    </lineage>
</organism>
<gene>
    <name evidence="2" type="ORF">TSTA_005980</name>
</gene>
<dbReference type="EMBL" id="EQ962660">
    <property type="protein sequence ID" value="EED12568.1"/>
    <property type="molecule type" value="Genomic_DNA"/>
</dbReference>
<reference evidence="3" key="1">
    <citation type="journal article" date="2015" name="Genome Announc.">
        <title>Genome sequence of the AIDS-associated pathogen Penicillium marneffei (ATCC18224) and its near taxonomic relative Talaromyces stipitatus (ATCC10500).</title>
        <authorList>
            <person name="Nierman W.C."/>
            <person name="Fedorova-Abrams N.D."/>
            <person name="Andrianopoulos A."/>
        </authorList>
    </citation>
    <scope>NUCLEOTIDE SEQUENCE [LARGE SCALE GENOMIC DNA]</scope>
    <source>
        <strain evidence="3">ATCC 10500 / CBS 375.48 / QM 6759 / NRRL 1006</strain>
    </source>
</reference>
<feature type="region of interest" description="Disordered" evidence="1">
    <location>
        <begin position="41"/>
        <end position="120"/>
    </location>
</feature>
<dbReference type="GeneID" id="8105571"/>
<dbReference type="Proteomes" id="UP000001745">
    <property type="component" value="Unassembled WGS sequence"/>
</dbReference>
<feature type="compositionally biased region" description="Low complexity" evidence="1">
    <location>
        <begin position="77"/>
        <end position="86"/>
    </location>
</feature>
<keyword evidence="3" id="KW-1185">Reference proteome</keyword>
<dbReference type="STRING" id="441959.B8MTT3"/>
<dbReference type="PhylomeDB" id="B8MTT3"/>
<feature type="compositionally biased region" description="Polar residues" evidence="1">
    <location>
        <begin position="111"/>
        <end position="120"/>
    </location>
</feature>